<comment type="caution">
    <text evidence="1">The sequence shown here is derived from an EMBL/GenBank/DDBJ whole genome shotgun (WGS) entry which is preliminary data.</text>
</comment>
<keyword evidence="2" id="KW-1185">Reference proteome</keyword>
<dbReference type="Proteomes" id="UP001176883">
    <property type="component" value="Unassembled WGS sequence"/>
</dbReference>
<sequence>MKYLSIILLIIFSFGSCKTDKKQSKSIDIKAPESLNQTENIKENVDTIHDQKVREIKPDTRIDLNEILSLDKNDYLASFSNGNLELCCYYEIIDLSESIIRSNFKKTIETYNSEDKTDTVFVYKSETSFFKEYYNHHPKVNRLDLVYGEIFDESHIDDKRVEIGQNKIKFLEQFFLPSKKMNEIKQFSISEDELGEAETIFKFEEDKLKMIIFNSSYSWINKKLEK</sequence>
<dbReference type="EMBL" id="JAUOEK010000041">
    <property type="protein sequence ID" value="MDO5968593.1"/>
    <property type="molecule type" value="Genomic_DNA"/>
</dbReference>
<gene>
    <name evidence="1" type="ORF">Q4Q35_02125</name>
</gene>
<evidence type="ECO:0008006" key="3">
    <source>
        <dbReference type="Google" id="ProtNLM"/>
    </source>
</evidence>
<dbReference type="PROSITE" id="PS51257">
    <property type="entry name" value="PROKAR_LIPOPROTEIN"/>
    <property type="match status" value="1"/>
</dbReference>
<reference evidence="1" key="1">
    <citation type="submission" date="2023-07" db="EMBL/GenBank/DDBJ databases">
        <title>Two novel species in the genus Flavivirga.</title>
        <authorList>
            <person name="Kwon K."/>
        </authorList>
    </citation>
    <scope>NUCLEOTIDE SEQUENCE</scope>
    <source>
        <strain evidence="1">KCTC 52353</strain>
    </source>
</reference>
<accession>A0ABT8W649</accession>
<evidence type="ECO:0000313" key="1">
    <source>
        <dbReference type="EMBL" id="MDO5968593.1"/>
    </source>
</evidence>
<organism evidence="1 2">
    <name type="scientific">Flavivirga aquimarina</name>
    <dbReference type="NCBI Taxonomy" id="2027862"/>
    <lineage>
        <taxon>Bacteria</taxon>
        <taxon>Pseudomonadati</taxon>
        <taxon>Bacteroidota</taxon>
        <taxon>Flavobacteriia</taxon>
        <taxon>Flavobacteriales</taxon>
        <taxon>Flavobacteriaceae</taxon>
        <taxon>Flavivirga</taxon>
    </lineage>
</organism>
<proteinExistence type="predicted"/>
<evidence type="ECO:0000313" key="2">
    <source>
        <dbReference type="Proteomes" id="UP001176883"/>
    </source>
</evidence>
<dbReference type="RefSeq" id="WP_303276270.1">
    <property type="nucleotide sequence ID" value="NZ_JAUOEK010000041.1"/>
</dbReference>
<name>A0ABT8W649_9FLAO</name>
<protein>
    <recommendedName>
        <fullName evidence="3">Lipoprotein</fullName>
    </recommendedName>
</protein>